<dbReference type="PANTHER" id="PTHR42928:SF5">
    <property type="entry name" value="BLR1237 PROTEIN"/>
    <property type="match status" value="1"/>
</dbReference>
<dbReference type="PANTHER" id="PTHR42928">
    <property type="entry name" value="TRICARBOXYLATE-BINDING PROTEIN"/>
    <property type="match status" value="1"/>
</dbReference>
<sequence length="512" mass="55853">MIIGRWPVSELMRSAANFSSSARRATRTTLAPSSASSSAVSKPTPWLAPVTNATLSVRFMSIRLLLVMAYLCNVCKGLHCYTACLCLVNYSLRLKQYRQHNFLSLLLDVVEFICILKYTKTTSSSVVTFFVKRVPAVNPERSSQKMNKTTRNASCFNRRALTLAVAAGLSVGVVANSHAELTGFYDGETLEILTPWTPGGGADTWGRYISATIGPYLGNNASVQVINRPGAGGVQGSNEFQLRTASDGMTVLLQSAGQVFPFMYGSDAVRYDFRDYEPIVAMAQSGVVYASADLGIEDPLELWEVDELIYGEVSPQAIGSMALAAFALLDLPHDAIFGYQSRGPTRLALEQGETNLDFQTASAYSSNVEPLVEEGTAVPLFGLGIIDTDGELVRDPAFPDMPTVAEVYEERHGEAPSGVAWDAYRAVLSAGSIKMLWAKADAPEDSINDLRYAFEQAREDEDFMADSVEANGPYEWLVGDDAYTAMSATLDISEEALNFLRETFKERYDADL</sequence>
<comment type="similarity">
    <text evidence="1">Belongs to the UPF0065 (bug) family.</text>
</comment>
<proteinExistence type="inferred from homology"/>
<dbReference type="Gene3D" id="3.40.190.150">
    <property type="entry name" value="Bordetella uptake gene, domain 1"/>
    <property type="match status" value="1"/>
</dbReference>
<dbReference type="Gene3D" id="3.40.190.10">
    <property type="entry name" value="Periplasmic binding protein-like II"/>
    <property type="match status" value="1"/>
</dbReference>
<comment type="caution">
    <text evidence="2">The sequence shown here is derived from an EMBL/GenBank/DDBJ whole genome shotgun (WGS) entry which is preliminary data.</text>
</comment>
<evidence type="ECO:0000256" key="1">
    <source>
        <dbReference type="ARBA" id="ARBA00006987"/>
    </source>
</evidence>
<reference evidence="2 3" key="1">
    <citation type="submission" date="2018-04" db="EMBL/GenBank/DDBJ databases">
        <authorList>
            <person name="Li G."/>
            <person name="Du W."/>
            <person name="Bai Y."/>
        </authorList>
    </citation>
    <scope>NUCLEOTIDE SEQUENCE [LARGE SCALE GENOMIC DNA]</scope>
    <source>
        <strain evidence="2 3">YYYZ-3</strain>
    </source>
</reference>
<dbReference type="InterPro" id="IPR005064">
    <property type="entry name" value="BUG"/>
</dbReference>
<dbReference type="EMBL" id="QDKN01000004">
    <property type="protein sequence ID" value="NPT31048.1"/>
    <property type="molecule type" value="Genomic_DNA"/>
</dbReference>
<dbReference type="Pfam" id="PF03401">
    <property type="entry name" value="TctC"/>
    <property type="match status" value="1"/>
</dbReference>
<evidence type="ECO:0000313" key="3">
    <source>
        <dbReference type="Proteomes" id="UP001318401"/>
    </source>
</evidence>
<dbReference type="Proteomes" id="UP001318401">
    <property type="component" value="Unassembled WGS sequence"/>
</dbReference>
<protein>
    <recommendedName>
        <fullName evidence="4">Tricarboxylate transport protein TctC</fullName>
    </recommendedName>
</protein>
<name>A0ABX2BC94_9GAMM</name>
<gene>
    <name evidence="2" type="ORF">DDR56_10790</name>
</gene>
<evidence type="ECO:0000313" key="2">
    <source>
        <dbReference type="EMBL" id="NPT31048.1"/>
    </source>
</evidence>
<keyword evidence="3" id="KW-1185">Reference proteome</keyword>
<organism evidence="2 3">
    <name type="scientific">Vreelandella venusta</name>
    <dbReference type="NCBI Taxonomy" id="44935"/>
    <lineage>
        <taxon>Bacteria</taxon>
        <taxon>Pseudomonadati</taxon>
        <taxon>Pseudomonadota</taxon>
        <taxon>Gammaproteobacteria</taxon>
        <taxon>Oceanospirillales</taxon>
        <taxon>Halomonadaceae</taxon>
        <taxon>Vreelandella</taxon>
    </lineage>
</organism>
<dbReference type="InterPro" id="IPR042100">
    <property type="entry name" value="Bug_dom1"/>
</dbReference>
<evidence type="ECO:0008006" key="4">
    <source>
        <dbReference type="Google" id="ProtNLM"/>
    </source>
</evidence>
<accession>A0ABX2BC94</accession>